<accession>A0A1V4K4I7</accession>
<proteinExistence type="predicted"/>
<dbReference type="Proteomes" id="UP000190648">
    <property type="component" value="Unassembled WGS sequence"/>
</dbReference>
<keyword evidence="3" id="KW-1185">Reference proteome</keyword>
<gene>
    <name evidence="2" type="ORF">AV530_013169</name>
</gene>
<dbReference type="AlphaFoldDB" id="A0A1V4K4I7"/>
<evidence type="ECO:0000313" key="2">
    <source>
        <dbReference type="EMBL" id="OPJ79346.1"/>
    </source>
</evidence>
<organism evidence="2 3">
    <name type="scientific">Patagioenas fasciata monilis</name>
    <dbReference type="NCBI Taxonomy" id="372326"/>
    <lineage>
        <taxon>Eukaryota</taxon>
        <taxon>Metazoa</taxon>
        <taxon>Chordata</taxon>
        <taxon>Craniata</taxon>
        <taxon>Vertebrata</taxon>
        <taxon>Euteleostomi</taxon>
        <taxon>Archelosauria</taxon>
        <taxon>Archosauria</taxon>
        <taxon>Dinosauria</taxon>
        <taxon>Saurischia</taxon>
        <taxon>Theropoda</taxon>
        <taxon>Coelurosauria</taxon>
        <taxon>Aves</taxon>
        <taxon>Neognathae</taxon>
        <taxon>Neoaves</taxon>
        <taxon>Columbimorphae</taxon>
        <taxon>Columbiformes</taxon>
        <taxon>Columbidae</taxon>
        <taxon>Patagioenas</taxon>
    </lineage>
</organism>
<feature type="compositionally biased region" description="Basic and acidic residues" evidence="1">
    <location>
        <begin position="76"/>
        <end position="89"/>
    </location>
</feature>
<reference evidence="2 3" key="1">
    <citation type="submission" date="2016-02" db="EMBL/GenBank/DDBJ databases">
        <title>Band-tailed pigeon sequencing and assembly.</title>
        <authorList>
            <person name="Soares A.E."/>
            <person name="Novak B.J."/>
            <person name="Rice E.S."/>
            <person name="O'Connell B."/>
            <person name="Chang D."/>
            <person name="Weber S."/>
            <person name="Shapiro B."/>
        </authorList>
    </citation>
    <scope>NUCLEOTIDE SEQUENCE [LARGE SCALE GENOMIC DNA]</scope>
    <source>
        <strain evidence="2">BTP2013</strain>
        <tissue evidence="2">Blood</tissue>
    </source>
</reference>
<feature type="region of interest" description="Disordered" evidence="1">
    <location>
        <begin position="62"/>
        <end position="89"/>
    </location>
</feature>
<comment type="caution">
    <text evidence="2">The sequence shown here is derived from an EMBL/GenBank/DDBJ whole genome shotgun (WGS) entry which is preliminary data.</text>
</comment>
<evidence type="ECO:0000313" key="3">
    <source>
        <dbReference type="Proteomes" id="UP000190648"/>
    </source>
</evidence>
<dbReference type="EMBL" id="LSYS01004705">
    <property type="protein sequence ID" value="OPJ79346.1"/>
    <property type="molecule type" value="Genomic_DNA"/>
</dbReference>
<name>A0A1V4K4I7_PATFA</name>
<evidence type="ECO:0000256" key="1">
    <source>
        <dbReference type="SAM" id="MobiDB-lite"/>
    </source>
</evidence>
<feature type="region of interest" description="Disordered" evidence="1">
    <location>
        <begin position="1"/>
        <end position="44"/>
    </location>
</feature>
<feature type="compositionally biased region" description="Basic and acidic residues" evidence="1">
    <location>
        <begin position="28"/>
        <end position="44"/>
    </location>
</feature>
<protein>
    <submittedName>
        <fullName evidence="2">Uncharacterized protein</fullName>
    </submittedName>
</protein>
<sequence>MVQQFGAEGGKMPSGWPPVPLPNPGENNKSKGLESDNLPKEPVKDANAKVVNKCTITPFTNLYLPLPSFNPPTSTREQKESPGEKSRTK</sequence>